<dbReference type="EMBL" id="DRIG01000069">
    <property type="protein sequence ID" value="HEC78790.1"/>
    <property type="molecule type" value="Genomic_DNA"/>
</dbReference>
<evidence type="ECO:0000313" key="3">
    <source>
        <dbReference type="Proteomes" id="UP000885826"/>
    </source>
</evidence>
<dbReference type="InterPro" id="IPR036721">
    <property type="entry name" value="RCK_C_sf"/>
</dbReference>
<organism evidence="2 3">
    <name type="scientific">candidate division WOR-3 bacterium</name>
    <dbReference type="NCBI Taxonomy" id="2052148"/>
    <lineage>
        <taxon>Bacteria</taxon>
        <taxon>Bacteria division WOR-3</taxon>
    </lineage>
</organism>
<dbReference type="InterPro" id="IPR006037">
    <property type="entry name" value="RCK_C"/>
</dbReference>
<gene>
    <name evidence="2" type="ORF">ENI34_06570</name>
</gene>
<evidence type="ECO:0000313" key="2">
    <source>
        <dbReference type="EMBL" id="HEC78790.1"/>
    </source>
</evidence>
<feature type="domain" description="RCK C-terminal" evidence="1">
    <location>
        <begin position="13"/>
        <end position="107"/>
    </location>
</feature>
<dbReference type="GO" id="GO:0008324">
    <property type="term" value="F:monoatomic cation transmembrane transporter activity"/>
    <property type="evidence" value="ECO:0007669"/>
    <property type="project" value="InterPro"/>
</dbReference>
<feature type="non-terminal residue" evidence="2">
    <location>
        <position position="1"/>
    </location>
</feature>
<dbReference type="Pfam" id="PF02080">
    <property type="entry name" value="TrkA_C"/>
    <property type="match status" value="1"/>
</dbReference>
<dbReference type="Proteomes" id="UP000885826">
    <property type="component" value="Unassembled WGS sequence"/>
</dbReference>
<dbReference type="SUPFAM" id="SSF116726">
    <property type="entry name" value="TrkA C-terminal domain-like"/>
    <property type="match status" value="1"/>
</dbReference>
<protein>
    <submittedName>
        <fullName evidence="2">TrkA family potassium uptake protein</fullName>
    </submittedName>
</protein>
<comment type="caution">
    <text evidence="2">The sequence shown here is derived from an EMBL/GenBank/DDBJ whole genome shotgun (WGS) entry which is preliminary data.</text>
</comment>
<evidence type="ECO:0000259" key="1">
    <source>
        <dbReference type="PROSITE" id="PS51202"/>
    </source>
</evidence>
<dbReference type="GO" id="GO:0006813">
    <property type="term" value="P:potassium ion transport"/>
    <property type="evidence" value="ECO:0007669"/>
    <property type="project" value="InterPro"/>
</dbReference>
<dbReference type="PANTHER" id="PTHR43833:SF7">
    <property type="entry name" value="KTR SYSTEM POTASSIUM UPTAKE PROTEIN C"/>
    <property type="match status" value="1"/>
</dbReference>
<reference evidence="2" key="1">
    <citation type="journal article" date="2020" name="mSystems">
        <title>Genome- and Community-Level Interaction Insights into Carbon Utilization and Element Cycling Functions of Hydrothermarchaeota in Hydrothermal Sediment.</title>
        <authorList>
            <person name="Zhou Z."/>
            <person name="Liu Y."/>
            <person name="Xu W."/>
            <person name="Pan J."/>
            <person name="Luo Z.H."/>
            <person name="Li M."/>
        </authorList>
    </citation>
    <scope>NUCLEOTIDE SEQUENCE</scope>
    <source>
        <strain evidence="2">HyVt-388</strain>
    </source>
</reference>
<dbReference type="PROSITE" id="PS51202">
    <property type="entry name" value="RCK_C"/>
    <property type="match status" value="1"/>
</dbReference>
<proteinExistence type="predicted"/>
<dbReference type="AlphaFoldDB" id="A0A9C9K0D8"/>
<dbReference type="PANTHER" id="PTHR43833">
    <property type="entry name" value="POTASSIUM CHANNEL PROTEIN 2-RELATED-RELATED"/>
    <property type="match status" value="1"/>
</dbReference>
<name>A0A9C9K0D8_UNCW3</name>
<dbReference type="InterPro" id="IPR050721">
    <property type="entry name" value="Trk_Ktr_HKT_K-transport"/>
</dbReference>
<dbReference type="Gene3D" id="3.30.70.1450">
    <property type="entry name" value="Regulator of K+ conductance, C-terminal domain"/>
    <property type="match status" value="1"/>
</dbReference>
<accession>A0A9C9K0D8</accession>
<sequence>EMAEKLAESLASPKIFDFIELSKTHGIIEMVAPKKLVNKTLAELKLRTKYKVSVIAIKRKLPYSKPDGSTDFKEEIIIGPGPDDELISGDILILLGNNNDLEKVEKL</sequence>